<gene>
    <name evidence="3" type="ORF">BK798_02615</name>
</gene>
<organism evidence="3 4">
    <name type="scientific">Methanobrevibacter smithii</name>
    <dbReference type="NCBI Taxonomy" id="2173"/>
    <lineage>
        <taxon>Archaea</taxon>
        <taxon>Methanobacteriati</taxon>
        <taxon>Methanobacteriota</taxon>
        <taxon>Methanomada group</taxon>
        <taxon>Methanobacteria</taxon>
        <taxon>Methanobacteriales</taxon>
        <taxon>Methanobacteriaceae</taxon>
        <taxon>Methanobrevibacter</taxon>
    </lineage>
</organism>
<dbReference type="GeneID" id="35118235"/>
<dbReference type="InterPro" id="IPR027417">
    <property type="entry name" value="P-loop_NTPase"/>
</dbReference>
<dbReference type="Proteomes" id="UP000232133">
    <property type="component" value="Chromosome"/>
</dbReference>
<dbReference type="PROSITE" id="PS51192">
    <property type="entry name" value="HELICASE_ATP_BIND_1"/>
    <property type="match status" value="1"/>
</dbReference>
<feature type="coiled-coil region" evidence="1">
    <location>
        <begin position="336"/>
        <end position="363"/>
    </location>
</feature>
<keyword evidence="3" id="KW-0255">Endonuclease</keyword>
<dbReference type="Pfam" id="PF18766">
    <property type="entry name" value="SWI2_SNF2"/>
    <property type="match status" value="1"/>
</dbReference>
<evidence type="ECO:0000313" key="3">
    <source>
        <dbReference type="EMBL" id="ATZ59384.1"/>
    </source>
</evidence>
<dbReference type="EMBL" id="CP017803">
    <property type="protein sequence ID" value="ATZ59384.1"/>
    <property type="molecule type" value="Genomic_DNA"/>
</dbReference>
<keyword evidence="3" id="KW-0378">Hydrolase</keyword>
<dbReference type="InterPro" id="IPR007409">
    <property type="entry name" value="Restrct_endonuc_type1_HsdR_N"/>
</dbReference>
<dbReference type="GO" id="GO:0009307">
    <property type="term" value="P:DNA restriction-modification system"/>
    <property type="evidence" value="ECO:0007669"/>
    <property type="project" value="UniProtKB-KW"/>
</dbReference>
<accession>A0A2H4U5M0</accession>
<evidence type="ECO:0000256" key="1">
    <source>
        <dbReference type="SAM" id="Coils"/>
    </source>
</evidence>
<dbReference type="AlphaFoldDB" id="A0A2H4U5M0"/>
<keyword evidence="1" id="KW-0175">Coiled coil</keyword>
<reference evidence="3 4" key="1">
    <citation type="submission" date="2016-10" db="EMBL/GenBank/DDBJ databases">
        <authorList>
            <person name="Varghese N."/>
        </authorList>
    </citation>
    <scope>NUCLEOTIDE SEQUENCE [LARGE SCALE GENOMIC DNA]</scope>
    <source>
        <strain evidence="3 4">KB11</strain>
    </source>
</reference>
<dbReference type="SMART" id="SM00487">
    <property type="entry name" value="DEXDc"/>
    <property type="match status" value="1"/>
</dbReference>
<name>A0A2H4U5M0_METSM</name>
<dbReference type="GO" id="GO:0009035">
    <property type="term" value="F:type I site-specific deoxyribonuclease activity"/>
    <property type="evidence" value="ECO:0007669"/>
    <property type="project" value="UniProtKB-EC"/>
</dbReference>
<dbReference type="PANTHER" id="PTHR42927:SF1">
    <property type="entry name" value="HELICASE SUPERFAMILY 1 AND 2 DOMAIN-CONTAINING PROTEIN"/>
    <property type="match status" value="1"/>
</dbReference>
<dbReference type="InterPro" id="IPR055180">
    <property type="entry name" value="HsdR_RecA-like_helicase_dom_2"/>
</dbReference>
<dbReference type="Gene3D" id="3.90.1570.50">
    <property type="match status" value="1"/>
</dbReference>
<dbReference type="PANTHER" id="PTHR42927">
    <property type="entry name" value="HELICASE SUPERFAMILY 1 AND 2 DOMAIN-CONTAINING PROTEIN"/>
    <property type="match status" value="1"/>
</dbReference>
<dbReference type="CDD" id="cd22332">
    <property type="entry name" value="HsdR_N"/>
    <property type="match status" value="1"/>
</dbReference>
<dbReference type="REBASE" id="226104">
    <property type="entry name" value="MsmKB11ORF2645P"/>
</dbReference>
<sequence>MTTDTKEKAFQQDIIDYLESTGYVVRSTKDYHVKSFLDVELVLKFIKTSQPDAWEIFANHNANPEATFIKTLCNKIRERGTIRVLREGINEMMVKFDLFYPKPNTSLNPDLEVKYSQNIFSVVKELEYEDKDNGNRLDLVIFINGIPISTIELKDTFTQGVEKAMDQYRYDRDPNEQLFKNCLVHFAMSDENIQMATKLIGPKTRFLPFNKGITNPVVDGYYKTSYLYTEILQKNQLSRLINDFIFDEKIETKGKKKKADKVTIFPRFHQLDCVNTLLDNPQPGHNYLVQHSAGSGKTKTIAWLAHGLVNKFDENNKRVYDMIFVISDRKVIDKQLQDQVKAIEKKKDLVQKIEDNSKQLAEAIKSGTNIVVSTIHKFSWIVDEIADVEDRTYAIIVDEAHSSQSGSYASDVRRGLTSAEVDADSAYGVEDDADADLYEQMEKRRRTPNLSFFAFTATPKQKTLEQFGRWDETFEEYRPHHLYSMKQAIKEGFILDVLEYYITYPTYFKLVQTADEDNSYSKDKAMKVLKKYVEQHPHSIKKKTAIMLNHFMSSTIKKIDNKAKAMLVTSSRKEAVLYKLEFDRQIQENNFNIKTLVAFTSTIKLDGLEYTESNMNKIEGKKSIKEAFKEDAFKILIVANKFQTGFDEPLLHTMYVDKKLSGVAAVQTLSRVNRIAPNKTNTLIIDFVNKKEEIREAFEPYYTETYLTGKTDYHKLYDLMENIYDFDLFYEDQVNEFYKSYHDGVPQATLHNLLDGPIQKFEKLDKEYKVQFKKKIRKYQSVYSFMSQLLPFSDLRLEKLFIYLKFLSKKLPTINEPLPYNVLEDVDMDSYKIDTRDEGTKITLDDGECGLDPIISIDVQYKPDEEEKLSIILDKLNEMFKTDFQESDKLILKQLADGIRGNEELNIKAQKNKKENLRAVFDDYFNDELMSVRKNNKQFFSKINSNSQLRNELKNYLLDLLYEDRAEKV</sequence>
<dbReference type="InterPro" id="IPR014001">
    <property type="entry name" value="Helicase_ATP-bd"/>
</dbReference>
<evidence type="ECO:0000259" key="2">
    <source>
        <dbReference type="PROSITE" id="PS51192"/>
    </source>
</evidence>
<proteinExistence type="predicted"/>
<dbReference type="Pfam" id="PF04313">
    <property type="entry name" value="HSDR_N"/>
    <property type="match status" value="1"/>
</dbReference>
<evidence type="ECO:0000313" key="4">
    <source>
        <dbReference type="Proteomes" id="UP000232133"/>
    </source>
</evidence>
<dbReference type="GO" id="GO:0003677">
    <property type="term" value="F:DNA binding"/>
    <property type="evidence" value="ECO:0007669"/>
    <property type="project" value="UniProtKB-KW"/>
</dbReference>
<dbReference type="RefSeq" id="WP_100815297.1">
    <property type="nucleotide sequence ID" value="NZ_CP017803.1"/>
</dbReference>
<dbReference type="InterPro" id="IPR040980">
    <property type="entry name" value="SWI2_SNF2"/>
</dbReference>
<keyword evidence="3" id="KW-0540">Nuclease</keyword>
<dbReference type="Gene3D" id="3.40.50.300">
    <property type="entry name" value="P-loop containing nucleotide triphosphate hydrolases"/>
    <property type="match status" value="2"/>
</dbReference>
<protein>
    <submittedName>
        <fullName evidence="3">Restriction endonuclease subunit R</fullName>
    </submittedName>
</protein>
<dbReference type="SUPFAM" id="SSF52540">
    <property type="entry name" value="P-loop containing nucleoside triphosphate hydrolases"/>
    <property type="match status" value="2"/>
</dbReference>
<feature type="domain" description="Helicase ATP-binding" evidence="2">
    <location>
        <begin position="278"/>
        <end position="477"/>
    </location>
</feature>
<dbReference type="Pfam" id="PF22679">
    <property type="entry name" value="T1R_D3-like"/>
    <property type="match status" value="1"/>
</dbReference>
<dbReference type="GO" id="GO:0005524">
    <property type="term" value="F:ATP binding"/>
    <property type="evidence" value="ECO:0007669"/>
    <property type="project" value="UniProtKB-KW"/>
</dbReference>
<dbReference type="GO" id="GO:0120545">
    <property type="term" value="F:nucleic acid conformation isomerase activity"/>
    <property type="evidence" value="ECO:0007669"/>
    <property type="project" value="UniProtKB-ARBA"/>
</dbReference>